<proteinExistence type="predicted"/>
<dbReference type="AlphaFoldDB" id="A0A5C7G2C3"/>
<keyword evidence="1" id="KW-0812">Transmembrane</keyword>
<gene>
    <name evidence="2" type="ORF">FVD38_17130</name>
</gene>
<sequence length="61" mass="7006">MKLQQQPAEAAHDYLFEVIGIGGLVLFGVIMLFFGWLKYKDRNNSARTKPRKGSRPKAKRK</sequence>
<keyword evidence="1" id="KW-1133">Transmembrane helix</keyword>
<reference evidence="2 3" key="1">
    <citation type="submission" date="2019-08" db="EMBL/GenBank/DDBJ databases">
        <title>Massilia golmudensis sp. nov., isolated from sand in the Qinghai-Tibetan Plateau.</title>
        <authorList>
            <person name="Zhang B."/>
        </authorList>
    </citation>
    <scope>NUCLEOTIDE SEQUENCE [LARGE SCALE GENOMIC DNA]</scope>
    <source>
        <strain evidence="2 3">GEM5</strain>
    </source>
</reference>
<dbReference type="Proteomes" id="UP000321413">
    <property type="component" value="Unassembled WGS sequence"/>
</dbReference>
<dbReference type="RefSeq" id="WP_147935933.1">
    <property type="nucleotide sequence ID" value="NZ_VPFD01000018.1"/>
</dbReference>
<feature type="transmembrane region" description="Helical" evidence="1">
    <location>
        <begin position="14"/>
        <end position="37"/>
    </location>
</feature>
<evidence type="ECO:0000256" key="1">
    <source>
        <dbReference type="SAM" id="Phobius"/>
    </source>
</evidence>
<name>A0A5C7G2C3_9BURK</name>
<evidence type="ECO:0000313" key="3">
    <source>
        <dbReference type="Proteomes" id="UP000321413"/>
    </source>
</evidence>
<protein>
    <submittedName>
        <fullName evidence="2">Uncharacterized protein</fullName>
    </submittedName>
</protein>
<accession>A0A5C7G2C3</accession>
<organism evidence="2 3">
    <name type="scientific">Massilia arenae</name>
    <dbReference type="NCBI Taxonomy" id="2603288"/>
    <lineage>
        <taxon>Bacteria</taxon>
        <taxon>Pseudomonadati</taxon>
        <taxon>Pseudomonadota</taxon>
        <taxon>Betaproteobacteria</taxon>
        <taxon>Burkholderiales</taxon>
        <taxon>Oxalobacteraceae</taxon>
        <taxon>Telluria group</taxon>
        <taxon>Massilia</taxon>
    </lineage>
</organism>
<keyword evidence="1" id="KW-0472">Membrane</keyword>
<evidence type="ECO:0000313" key="2">
    <source>
        <dbReference type="EMBL" id="TXF98392.1"/>
    </source>
</evidence>
<keyword evidence="3" id="KW-1185">Reference proteome</keyword>
<comment type="caution">
    <text evidence="2">The sequence shown here is derived from an EMBL/GenBank/DDBJ whole genome shotgun (WGS) entry which is preliminary data.</text>
</comment>
<dbReference type="EMBL" id="VPFD01000018">
    <property type="protein sequence ID" value="TXF98392.1"/>
    <property type="molecule type" value="Genomic_DNA"/>
</dbReference>